<dbReference type="GeneID" id="113866528"/>
<dbReference type="PANTHER" id="PTHR35046:SF9">
    <property type="entry name" value="RNA-DIRECTED DNA POLYMERASE"/>
    <property type="match status" value="1"/>
</dbReference>
<proteinExistence type="predicted"/>
<feature type="domain" description="Reverse transcriptase/retrotransposon-derived protein RNase H-like" evidence="2">
    <location>
        <begin position="377"/>
        <end position="438"/>
    </location>
</feature>
<dbReference type="CDD" id="cd00303">
    <property type="entry name" value="retropepsin_like"/>
    <property type="match status" value="1"/>
</dbReference>
<reference evidence="4" key="2">
    <citation type="submission" date="2025-08" db="UniProtKB">
        <authorList>
            <consortium name="RefSeq"/>
        </authorList>
    </citation>
    <scope>IDENTIFICATION</scope>
    <source>
        <tissue evidence="4">Young leaves</tissue>
    </source>
</reference>
<dbReference type="KEGG" id="aprc:113866528"/>
<sequence length="615" mass="70337">MGMRHYAYECPTKKTMILKDNGEYTSKSETSEREENEDVEEKEVTEGDLLMRRRLLGSQLKPLDESRRENIFHTRCSINGKVCMVIINGGSCTNVASARLVSKLNLATRPHPRPYKLQWLSEDGEVQVRQQVEVKIFIRKYKDNVLCDVVPMEASHILLERPWQFDTRAIHDGYSNKTSFMHQNKKIVLKPLSLKEVCEDQVTMRERIAQERKELQQESSLKKENDTLERKMSEKEKSEALERKKDFQDIFPSSVPSGLPPLRGIEHQIDLISGASLPNRPTYRSNPQETKEIQIQVDELMSKGWVRDSMSPYVVSVILVPKKDGTWRMCSDCKALNNITIKYRHPIPRLDGGLLKDFSTLTAPLNEVVKKNVVFKWGEKQEEAFAALNHRLTNAPILALPNFDKSFEIECDASNVGIGAVLLQEGHPIAYFSEKLSGEFVIHSDHESLKYLKGQGKLNKRHAKWVEFLEQFPYVIKHKKGNIVADALSRRHAVLSILETKLFGLQSMKEMYVNDEVFGDIYVACEKMSKNGYYRHNGLPRTKSGKDSIVVVVVDRFSKMAHFIPCKKGCQVPKSLLEDSVGKLADEALDLWSNPLQEGGNNEDMVKDKRNNTLE</sequence>
<evidence type="ECO:0000313" key="4">
    <source>
        <dbReference type="RefSeq" id="XP_027357157.1"/>
    </source>
</evidence>
<evidence type="ECO:0000256" key="1">
    <source>
        <dbReference type="SAM" id="MobiDB-lite"/>
    </source>
</evidence>
<keyword evidence="3" id="KW-1185">Reference proteome</keyword>
<dbReference type="CDD" id="cd09274">
    <property type="entry name" value="RNase_HI_RT_Ty3"/>
    <property type="match status" value="1"/>
</dbReference>
<feature type="compositionally biased region" description="Basic and acidic residues" evidence="1">
    <location>
        <begin position="604"/>
        <end position="615"/>
    </location>
</feature>
<gene>
    <name evidence="4" type="primary">LOC113866528</name>
</gene>
<dbReference type="InterPro" id="IPR041577">
    <property type="entry name" value="RT_RNaseH_2"/>
</dbReference>
<dbReference type="SUPFAM" id="SSF56672">
    <property type="entry name" value="DNA/RNA polymerases"/>
    <property type="match status" value="1"/>
</dbReference>
<feature type="compositionally biased region" description="Acidic residues" evidence="1">
    <location>
        <begin position="32"/>
        <end position="41"/>
    </location>
</feature>
<organism evidence="3 4">
    <name type="scientific">Abrus precatorius</name>
    <name type="common">Indian licorice</name>
    <name type="synonym">Glycine abrus</name>
    <dbReference type="NCBI Taxonomy" id="3816"/>
    <lineage>
        <taxon>Eukaryota</taxon>
        <taxon>Viridiplantae</taxon>
        <taxon>Streptophyta</taxon>
        <taxon>Embryophyta</taxon>
        <taxon>Tracheophyta</taxon>
        <taxon>Spermatophyta</taxon>
        <taxon>Magnoliopsida</taxon>
        <taxon>eudicotyledons</taxon>
        <taxon>Gunneridae</taxon>
        <taxon>Pentapetalae</taxon>
        <taxon>rosids</taxon>
        <taxon>fabids</taxon>
        <taxon>Fabales</taxon>
        <taxon>Fabaceae</taxon>
        <taxon>Papilionoideae</taxon>
        <taxon>50 kb inversion clade</taxon>
        <taxon>NPAAA clade</taxon>
        <taxon>indigoferoid/millettioid clade</taxon>
        <taxon>Abreae</taxon>
        <taxon>Abrus</taxon>
    </lineage>
</organism>
<evidence type="ECO:0000259" key="2">
    <source>
        <dbReference type="Pfam" id="PF17919"/>
    </source>
</evidence>
<protein>
    <submittedName>
        <fullName evidence="4">Uncharacterized protein LOC113866528</fullName>
    </submittedName>
</protein>
<name>A0A8B8LMK2_ABRPR</name>
<reference evidence="3" key="1">
    <citation type="journal article" date="2019" name="Toxins">
        <title>Detection of Abrin-Like and Prepropulchellin-Like Toxin Genes and Transcripts Using Whole Genome Sequencing and Full-Length Transcript Sequencing of Abrus precatorius.</title>
        <authorList>
            <person name="Hovde B.T."/>
            <person name="Daligault H.E."/>
            <person name="Hanschen E.R."/>
            <person name="Kunde Y.A."/>
            <person name="Johnson M.B."/>
            <person name="Starkenburg S.R."/>
            <person name="Johnson S.L."/>
        </authorList>
    </citation>
    <scope>NUCLEOTIDE SEQUENCE [LARGE SCALE GENOMIC DNA]</scope>
</reference>
<dbReference type="Gene3D" id="2.40.70.10">
    <property type="entry name" value="Acid Proteases"/>
    <property type="match status" value="1"/>
</dbReference>
<feature type="region of interest" description="Disordered" evidence="1">
    <location>
        <begin position="212"/>
        <end position="243"/>
    </location>
</feature>
<accession>A0A8B8LMK2</accession>
<dbReference type="Proteomes" id="UP000694853">
    <property type="component" value="Unplaced"/>
</dbReference>
<dbReference type="Pfam" id="PF17919">
    <property type="entry name" value="RT_RNaseH_2"/>
    <property type="match status" value="1"/>
</dbReference>
<feature type="region of interest" description="Disordered" evidence="1">
    <location>
        <begin position="595"/>
        <end position="615"/>
    </location>
</feature>
<dbReference type="OrthoDB" id="407598at2759"/>
<dbReference type="InterPro" id="IPR043502">
    <property type="entry name" value="DNA/RNA_pol_sf"/>
</dbReference>
<dbReference type="RefSeq" id="XP_027357157.1">
    <property type="nucleotide sequence ID" value="XM_027501356.1"/>
</dbReference>
<dbReference type="AlphaFoldDB" id="A0A8B8LMK2"/>
<dbReference type="Gene3D" id="3.10.10.10">
    <property type="entry name" value="HIV Type 1 Reverse Transcriptase, subunit A, domain 1"/>
    <property type="match status" value="1"/>
</dbReference>
<evidence type="ECO:0000313" key="3">
    <source>
        <dbReference type="Proteomes" id="UP000694853"/>
    </source>
</evidence>
<dbReference type="PANTHER" id="PTHR35046">
    <property type="entry name" value="ZINC KNUCKLE (CCHC-TYPE) FAMILY PROTEIN"/>
    <property type="match status" value="1"/>
</dbReference>
<dbReference type="InterPro" id="IPR021109">
    <property type="entry name" value="Peptidase_aspartic_dom_sf"/>
</dbReference>
<feature type="region of interest" description="Disordered" evidence="1">
    <location>
        <begin position="19"/>
        <end position="42"/>
    </location>
</feature>